<dbReference type="RefSeq" id="WP_091485191.1">
    <property type="nucleotide sequence ID" value="NZ_FOTR01000012.1"/>
</dbReference>
<dbReference type="EMBL" id="FOTR01000012">
    <property type="protein sequence ID" value="SFM28664.1"/>
    <property type="molecule type" value="Genomic_DNA"/>
</dbReference>
<evidence type="ECO:0008006" key="3">
    <source>
        <dbReference type="Google" id="ProtNLM"/>
    </source>
</evidence>
<dbReference type="AlphaFoldDB" id="A0A1I4PM07"/>
<gene>
    <name evidence="1" type="ORF">SAMN04487943_11228</name>
</gene>
<keyword evidence="2" id="KW-1185">Reference proteome</keyword>
<proteinExistence type="predicted"/>
<organism evidence="1 2">
    <name type="scientific">Gracilibacillus orientalis</name>
    <dbReference type="NCBI Taxonomy" id="334253"/>
    <lineage>
        <taxon>Bacteria</taxon>
        <taxon>Bacillati</taxon>
        <taxon>Bacillota</taxon>
        <taxon>Bacilli</taxon>
        <taxon>Bacillales</taxon>
        <taxon>Bacillaceae</taxon>
        <taxon>Gracilibacillus</taxon>
    </lineage>
</organism>
<protein>
    <recommendedName>
        <fullName evidence="3">YopX protein</fullName>
    </recommendedName>
</protein>
<dbReference type="STRING" id="334253.SAMN04487943_11228"/>
<dbReference type="OrthoDB" id="2454838at2"/>
<evidence type="ECO:0000313" key="2">
    <source>
        <dbReference type="Proteomes" id="UP000198565"/>
    </source>
</evidence>
<accession>A0A1I4PM07</accession>
<evidence type="ECO:0000313" key="1">
    <source>
        <dbReference type="EMBL" id="SFM28664.1"/>
    </source>
</evidence>
<name>A0A1I4PM07_9BACI</name>
<dbReference type="Proteomes" id="UP000198565">
    <property type="component" value="Unassembled WGS sequence"/>
</dbReference>
<reference evidence="2" key="1">
    <citation type="submission" date="2016-10" db="EMBL/GenBank/DDBJ databases">
        <authorList>
            <person name="Varghese N."/>
            <person name="Submissions S."/>
        </authorList>
    </citation>
    <scope>NUCLEOTIDE SEQUENCE [LARGE SCALE GENOMIC DNA]</scope>
    <source>
        <strain evidence="2">CGMCC 1.4250</strain>
    </source>
</reference>
<sequence>MEFPEVYQTSKTDNTTKKTNIYGTDYKGNEVYAGDEIYIYEEEFWLVNATTDDEKELLQFFGAVRVKAESEVKEK</sequence>